<dbReference type="AlphaFoldDB" id="A0A133VQI2"/>
<comment type="caution">
    <text evidence="2">The sequence shown here is derived from an EMBL/GenBank/DDBJ whole genome shotgun (WGS) entry which is preliminary data.</text>
</comment>
<feature type="region of interest" description="Disordered" evidence="1">
    <location>
        <begin position="56"/>
        <end position="78"/>
    </location>
</feature>
<dbReference type="Proteomes" id="UP000070248">
    <property type="component" value="Unassembled WGS sequence"/>
</dbReference>
<keyword evidence="3" id="KW-1185">Reference proteome</keyword>
<gene>
    <name evidence="2" type="ORF">AKJ59_00625</name>
</gene>
<evidence type="ECO:0000313" key="2">
    <source>
        <dbReference type="EMBL" id="KXB08673.1"/>
    </source>
</evidence>
<dbReference type="EMBL" id="LHYL01000008">
    <property type="protein sequence ID" value="KXB08673.1"/>
    <property type="molecule type" value="Genomic_DNA"/>
</dbReference>
<name>A0A133VQI2_9EURY</name>
<evidence type="ECO:0000256" key="1">
    <source>
        <dbReference type="SAM" id="MobiDB-lite"/>
    </source>
</evidence>
<evidence type="ECO:0000313" key="3">
    <source>
        <dbReference type="Proteomes" id="UP000070248"/>
    </source>
</evidence>
<organism evidence="2 3">
    <name type="scientific">candidate division MSBL1 archaeon SCGC-AAA385M02</name>
    <dbReference type="NCBI Taxonomy" id="1698287"/>
    <lineage>
        <taxon>Archaea</taxon>
        <taxon>Methanobacteriati</taxon>
        <taxon>Methanobacteriota</taxon>
        <taxon>candidate division MSBL1</taxon>
    </lineage>
</organism>
<reference evidence="2 3" key="1">
    <citation type="journal article" date="2016" name="Sci. Rep.">
        <title>Metabolic traits of an uncultured archaeal lineage -MSBL1- from brine pools of the Red Sea.</title>
        <authorList>
            <person name="Mwirichia R."/>
            <person name="Alam I."/>
            <person name="Rashid M."/>
            <person name="Vinu M."/>
            <person name="Ba-Alawi W."/>
            <person name="Anthony Kamau A."/>
            <person name="Kamanda Ngugi D."/>
            <person name="Goker M."/>
            <person name="Klenk H.P."/>
            <person name="Bajic V."/>
            <person name="Stingl U."/>
        </authorList>
    </citation>
    <scope>NUCLEOTIDE SEQUENCE [LARGE SCALE GENOMIC DNA]</scope>
    <source>
        <strain evidence="2">SCGC-AAA385M02</strain>
    </source>
</reference>
<proteinExistence type="predicted"/>
<sequence>MVEKLGQYFVLVNPDKKEYVRPWDIGGAGKLCEWCGNPQSRMIAFLLAHGPDDGVAGSNSRYKKQKETGEKQPHPKWGRWAGDHVVLVGDYDNSGLYQKAEEEYTNVSELVLKEYNKFMGYDLRDEKVGTLRPDMIVRA</sequence>
<accession>A0A133VQI2</accession>
<protein>
    <submittedName>
        <fullName evidence="2">Uncharacterized protein</fullName>
    </submittedName>
</protein>